<accession>A0ABU3SRQ3</accession>
<protein>
    <submittedName>
        <fullName evidence="1">Uncharacterized protein</fullName>
    </submittedName>
</protein>
<evidence type="ECO:0000313" key="2">
    <source>
        <dbReference type="Proteomes" id="UP001247805"/>
    </source>
</evidence>
<evidence type="ECO:0000313" key="1">
    <source>
        <dbReference type="EMBL" id="MDU0352672.1"/>
    </source>
</evidence>
<sequence>MLFNYQWQGLQQQIQQLSFSLPLQEVNRKHHKKFVANSANQYVYIELYKAARKINPKDARVNIYRQGQDIEVQVTSRSPEQLEKWQRTIQRSSSASVPTILR</sequence>
<dbReference type="RefSeq" id="WP_316024384.1">
    <property type="nucleotide sequence ID" value="NZ_JAWDIO010000002.1"/>
</dbReference>
<proteinExistence type="predicted"/>
<gene>
    <name evidence="1" type="ORF">RS130_00970</name>
</gene>
<dbReference type="EMBL" id="JAWDIO010000002">
    <property type="protein sequence ID" value="MDU0352672.1"/>
    <property type="molecule type" value="Genomic_DNA"/>
</dbReference>
<dbReference type="Proteomes" id="UP001247805">
    <property type="component" value="Unassembled WGS sequence"/>
</dbReference>
<organism evidence="1 2">
    <name type="scientific">Paraglaciecola aquimarina</name>
    <dbReference type="NCBI Taxonomy" id="1235557"/>
    <lineage>
        <taxon>Bacteria</taxon>
        <taxon>Pseudomonadati</taxon>
        <taxon>Pseudomonadota</taxon>
        <taxon>Gammaproteobacteria</taxon>
        <taxon>Alteromonadales</taxon>
        <taxon>Alteromonadaceae</taxon>
        <taxon>Paraglaciecola</taxon>
    </lineage>
</organism>
<keyword evidence="2" id="KW-1185">Reference proteome</keyword>
<reference evidence="1 2" key="1">
    <citation type="submission" date="2023-10" db="EMBL/GenBank/DDBJ databases">
        <title>Glaciecola aquimarina strain GGW-M5 nov., isolated from a coastal seawater.</title>
        <authorList>
            <person name="Bayburt H."/>
            <person name="Kim J.M."/>
            <person name="Choi B.J."/>
            <person name="Jeon C.O."/>
        </authorList>
    </citation>
    <scope>NUCLEOTIDE SEQUENCE [LARGE SCALE GENOMIC DNA]</scope>
    <source>
        <strain evidence="1 2">KCTC 32108</strain>
    </source>
</reference>
<comment type="caution">
    <text evidence="1">The sequence shown here is derived from an EMBL/GenBank/DDBJ whole genome shotgun (WGS) entry which is preliminary data.</text>
</comment>
<name>A0ABU3SRQ3_9ALTE</name>